<organism evidence="3 4">
    <name type="scientific">Lolium multiflorum</name>
    <name type="common">Italian ryegrass</name>
    <name type="synonym">Lolium perenne subsp. multiflorum</name>
    <dbReference type="NCBI Taxonomy" id="4521"/>
    <lineage>
        <taxon>Eukaryota</taxon>
        <taxon>Viridiplantae</taxon>
        <taxon>Streptophyta</taxon>
        <taxon>Embryophyta</taxon>
        <taxon>Tracheophyta</taxon>
        <taxon>Spermatophyta</taxon>
        <taxon>Magnoliopsida</taxon>
        <taxon>Liliopsida</taxon>
        <taxon>Poales</taxon>
        <taxon>Poaceae</taxon>
        <taxon>BOP clade</taxon>
        <taxon>Pooideae</taxon>
        <taxon>Poodae</taxon>
        <taxon>Poeae</taxon>
        <taxon>Poeae Chloroplast Group 2 (Poeae type)</taxon>
        <taxon>Loliodinae</taxon>
        <taxon>Loliinae</taxon>
        <taxon>Lolium</taxon>
    </lineage>
</organism>
<proteinExistence type="predicted"/>
<sequence length="339" mass="37539">MESRSRPRRRSSRRQLEQGSPGGAGADRISALHDDLLLLVLARLGCVRTAARTSVLSRRWRDNLWTRLPALVFRNIAVPSLEAALGHISRPPPVVSLLEIRIPDPEQQQHKVHNARLNSLFCAVARLEPGELVLDLPYSLVTDSLDLDLPCFRRATSITLDFSSGVLRIPAGVEFPALEMLSLSGIFTDVNTLLSRCPSLRTLQLTRVRFGGRDNHPRVTSASLQELTIINFPRYTVYGVHIVAPVLKQLTVSLTLWEATISVSAPMLEKGSDITYDSEGVNIAGETEKHMIIDCSVLELHLTTGGDVFGGLVFRLLGMDQVRSATRKLKVVLWRSEVT</sequence>
<name>A0AAD8RJB7_LOLMU</name>
<evidence type="ECO:0000259" key="2">
    <source>
        <dbReference type="Pfam" id="PF24758"/>
    </source>
</evidence>
<dbReference type="SUPFAM" id="SSF52047">
    <property type="entry name" value="RNI-like"/>
    <property type="match status" value="1"/>
</dbReference>
<gene>
    <name evidence="3" type="ORF">QYE76_000424</name>
</gene>
<evidence type="ECO:0000313" key="4">
    <source>
        <dbReference type="Proteomes" id="UP001231189"/>
    </source>
</evidence>
<reference evidence="3" key="1">
    <citation type="submission" date="2023-07" db="EMBL/GenBank/DDBJ databases">
        <title>A chromosome-level genome assembly of Lolium multiflorum.</title>
        <authorList>
            <person name="Chen Y."/>
            <person name="Copetti D."/>
            <person name="Kolliker R."/>
            <person name="Studer B."/>
        </authorList>
    </citation>
    <scope>NUCLEOTIDE SEQUENCE</scope>
    <source>
        <strain evidence="3">02402/16</strain>
        <tissue evidence="3">Leaf</tissue>
    </source>
</reference>
<accession>A0AAD8RJB7</accession>
<keyword evidence="4" id="KW-1185">Reference proteome</keyword>
<dbReference type="Proteomes" id="UP001231189">
    <property type="component" value="Unassembled WGS sequence"/>
</dbReference>
<dbReference type="AlphaFoldDB" id="A0AAD8RJB7"/>
<feature type="region of interest" description="Disordered" evidence="1">
    <location>
        <begin position="1"/>
        <end position="26"/>
    </location>
</feature>
<dbReference type="PANTHER" id="PTHR34709">
    <property type="entry name" value="OS10G0396666 PROTEIN"/>
    <property type="match status" value="1"/>
</dbReference>
<dbReference type="InterPro" id="IPR036047">
    <property type="entry name" value="F-box-like_dom_sf"/>
</dbReference>
<dbReference type="PANTHER" id="PTHR34709:SF81">
    <property type="entry name" value="F-BOX DOMAIN-CONTAINING PROTEIN"/>
    <property type="match status" value="1"/>
</dbReference>
<dbReference type="Pfam" id="PF24758">
    <property type="entry name" value="LRR_At5g56370"/>
    <property type="match status" value="1"/>
</dbReference>
<evidence type="ECO:0000313" key="3">
    <source>
        <dbReference type="EMBL" id="KAK1626109.1"/>
    </source>
</evidence>
<dbReference type="InterPro" id="IPR055312">
    <property type="entry name" value="FBL15-like"/>
</dbReference>
<comment type="caution">
    <text evidence="3">The sequence shown here is derived from an EMBL/GenBank/DDBJ whole genome shotgun (WGS) entry which is preliminary data.</text>
</comment>
<feature type="domain" description="F-box/LRR-repeat protein 15/At3g58940/PEG3-like LRR" evidence="2">
    <location>
        <begin position="158"/>
        <end position="261"/>
    </location>
</feature>
<dbReference type="InterPro" id="IPR055411">
    <property type="entry name" value="LRR_FXL15/At3g58940/PEG3-like"/>
</dbReference>
<evidence type="ECO:0000256" key="1">
    <source>
        <dbReference type="SAM" id="MobiDB-lite"/>
    </source>
</evidence>
<feature type="compositionally biased region" description="Basic residues" evidence="1">
    <location>
        <begin position="1"/>
        <end position="13"/>
    </location>
</feature>
<protein>
    <recommendedName>
        <fullName evidence="2">F-box/LRR-repeat protein 15/At3g58940/PEG3-like LRR domain-containing protein</fullName>
    </recommendedName>
</protein>
<dbReference type="EMBL" id="JAUUTY010000005">
    <property type="protein sequence ID" value="KAK1626109.1"/>
    <property type="molecule type" value="Genomic_DNA"/>
</dbReference>
<dbReference type="SUPFAM" id="SSF81383">
    <property type="entry name" value="F-box domain"/>
    <property type="match status" value="1"/>
</dbReference>